<dbReference type="Proteomes" id="UP001216390">
    <property type="component" value="Chromosome"/>
</dbReference>
<dbReference type="PRINTS" id="PR00081">
    <property type="entry name" value="GDHRDH"/>
</dbReference>
<accession>A0AAE9Y838</accession>
<dbReference type="InterPro" id="IPR036291">
    <property type="entry name" value="NAD(P)-bd_dom_sf"/>
</dbReference>
<name>A0AAE9Y838_9ACTN</name>
<dbReference type="AlphaFoldDB" id="A0AAE9Y838"/>
<dbReference type="InterPro" id="IPR002347">
    <property type="entry name" value="SDR_fam"/>
</dbReference>
<dbReference type="PRINTS" id="PR00080">
    <property type="entry name" value="SDRFAMILY"/>
</dbReference>
<dbReference type="InterPro" id="IPR020904">
    <property type="entry name" value="Sc_DH/Rdtase_CS"/>
</dbReference>
<dbReference type="PROSITE" id="PS00061">
    <property type="entry name" value="ADH_SHORT"/>
    <property type="match status" value="1"/>
</dbReference>
<sequence length="259" mass="26748">MELNGISAIVTGGASGLGEATARLLAERGAKVVVADMNAEKGEAVASDIGGVFRSTDVADTDQGIATVEAAKEMGPLRALVNAAGIGWATRTIGKDGEYSSAHDLDIFKKVLEVNLVGSFNMIRLAATAMSGLDPADEFGERGAIVNVASVAAFDGQIGQASYSASKGGVVGMTLPIARDLSAVGIRVNCIAPGLIDTPIYGSGEASEQFKDRLKAGVLFPKRLGTSEEFATLALELLTNSYLNAETVRIDGGIRMQPK</sequence>
<keyword evidence="2" id="KW-0560">Oxidoreductase</keyword>
<dbReference type="PANTHER" id="PTHR43658:SF8">
    <property type="entry name" value="17-BETA-HYDROXYSTEROID DEHYDROGENASE 14-RELATED"/>
    <property type="match status" value="1"/>
</dbReference>
<dbReference type="Gene3D" id="3.40.50.720">
    <property type="entry name" value="NAD(P)-binding Rossmann-like Domain"/>
    <property type="match status" value="1"/>
</dbReference>
<protein>
    <submittedName>
        <fullName evidence="4">SDR family NAD(P)-dependent oxidoreductase</fullName>
    </submittedName>
</protein>
<reference evidence="4" key="1">
    <citation type="submission" date="2023-01" db="EMBL/GenBank/DDBJ databases">
        <title>The diversity of Class Acidimicrobiia in South China Sea sediment environments and the proposal of Iamia marina sp. nov., a novel species of the genus Iamia.</title>
        <authorList>
            <person name="He Y."/>
            <person name="Tian X."/>
        </authorList>
    </citation>
    <scope>NUCLEOTIDE SEQUENCE</scope>
    <source>
        <strain evidence="4">DSM 19957</strain>
    </source>
</reference>
<evidence type="ECO:0000256" key="1">
    <source>
        <dbReference type="ARBA" id="ARBA00006484"/>
    </source>
</evidence>
<dbReference type="RefSeq" id="WP_272738055.1">
    <property type="nucleotide sequence ID" value="NZ_CP116942.1"/>
</dbReference>
<evidence type="ECO:0000313" key="4">
    <source>
        <dbReference type="EMBL" id="WCO68539.1"/>
    </source>
</evidence>
<dbReference type="SUPFAM" id="SSF51735">
    <property type="entry name" value="NAD(P)-binding Rossmann-fold domains"/>
    <property type="match status" value="1"/>
</dbReference>
<dbReference type="PANTHER" id="PTHR43658">
    <property type="entry name" value="SHORT-CHAIN DEHYDROGENASE/REDUCTASE"/>
    <property type="match status" value="1"/>
</dbReference>
<gene>
    <name evidence="4" type="ORF">PO878_07335</name>
</gene>
<dbReference type="KEGG" id="ima:PO878_07335"/>
<dbReference type="Pfam" id="PF00106">
    <property type="entry name" value="adh_short"/>
    <property type="match status" value="1"/>
</dbReference>
<proteinExistence type="inferred from homology"/>
<evidence type="ECO:0000256" key="3">
    <source>
        <dbReference type="RuleBase" id="RU000363"/>
    </source>
</evidence>
<dbReference type="GO" id="GO:0016491">
    <property type="term" value="F:oxidoreductase activity"/>
    <property type="evidence" value="ECO:0007669"/>
    <property type="project" value="UniProtKB-KW"/>
</dbReference>
<organism evidence="4 5">
    <name type="scientific">Iamia majanohamensis</name>
    <dbReference type="NCBI Taxonomy" id="467976"/>
    <lineage>
        <taxon>Bacteria</taxon>
        <taxon>Bacillati</taxon>
        <taxon>Actinomycetota</taxon>
        <taxon>Acidimicrobiia</taxon>
        <taxon>Acidimicrobiales</taxon>
        <taxon>Iamiaceae</taxon>
        <taxon>Iamia</taxon>
    </lineage>
</organism>
<evidence type="ECO:0000313" key="5">
    <source>
        <dbReference type="Proteomes" id="UP001216390"/>
    </source>
</evidence>
<comment type="similarity">
    <text evidence="1 3">Belongs to the short-chain dehydrogenases/reductases (SDR) family.</text>
</comment>
<keyword evidence="5" id="KW-1185">Reference proteome</keyword>
<dbReference type="EMBL" id="CP116942">
    <property type="protein sequence ID" value="WCO68539.1"/>
    <property type="molecule type" value="Genomic_DNA"/>
</dbReference>
<evidence type="ECO:0000256" key="2">
    <source>
        <dbReference type="ARBA" id="ARBA00023002"/>
    </source>
</evidence>